<dbReference type="AlphaFoldDB" id="A0A7S1W8Z5"/>
<accession>A0A7S1W8Z5</accession>
<reference evidence="2" key="1">
    <citation type="submission" date="2021-01" db="EMBL/GenBank/DDBJ databases">
        <authorList>
            <person name="Corre E."/>
            <person name="Pelletier E."/>
            <person name="Niang G."/>
            <person name="Scheremetjew M."/>
            <person name="Finn R."/>
            <person name="Kale V."/>
            <person name="Holt S."/>
            <person name="Cochrane G."/>
            <person name="Meng A."/>
            <person name="Brown T."/>
            <person name="Cohen L."/>
        </authorList>
    </citation>
    <scope>NUCLEOTIDE SEQUENCE</scope>
    <source>
        <strain evidence="2">CCAP 1951/1</strain>
    </source>
</reference>
<evidence type="ECO:0000256" key="1">
    <source>
        <dbReference type="SAM" id="MobiDB-lite"/>
    </source>
</evidence>
<organism evidence="2">
    <name type="scientific">Neobodo designis</name>
    <name type="common">Flagellated protozoan</name>
    <name type="synonym">Bodo designis</name>
    <dbReference type="NCBI Taxonomy" id="312471"/>
    <lineage>
        <taxon>Eukaryota</taxon>
        <taxon>Discoba</taxon>
        <taxon>Euglenozoa</taxon>
        <taxon>Kinetoplastea</taxon>
        <taxon>Metakinetoplastina</taxon>
        <taxon>Neobodonida</taxon>
        <taxon>Neobodo</taxon>
    </lineage>
</organism>
<proteinExistence type="predicted"/>
<feature type="region of interest" description="Disordered" evidence="1">
    <location>
        <begin position="1"/>
        <end position="57"/>
    </location>
</feature>
<evidence type="ECO:0000313" key="2">
    <source>
        <dbReference type="EMBL" id="CAD9155146.1"/>
    </source>
</evidence>
<feature type="compositionally biased region" description="Polar residues" evidence="1">
    <location>
        <begin position="1"/>
        <end position="15"/>
    </location>
</feature>
<gene>
    <name evidence="2" type="ORF">NDES1114_LOCUS35015</name>
</gene>
<sequence length="145" mass="15148">MGCNQSTPITVTTPGATGLDGLLKQSNPVSPESHHEMARSEAAGTASEHVSNSPDTTGCRVVTAENLQRHFEALIAARHREFAHVRGRDMAVSDSGAVLLPIYSWDERVAIWVDAVATATAGCDVVVPGAILVDESGHDASGDTS</sequence>
<protein>
    <submittedName>
        <fullName evidence="2">Uncharacterized protein</fullName>
    </submittedName>
</protein>
<dbReference type="EMBL" id="HBGF01052339">
    <property type="protein sequence ID" value="CAD9155146.1"/>
    <property type="molecule type" value="Transcribed_RNA"/>
</dbReference>
<name>A0A7S1W8Z5_NEODS</name>